<gene>
    <name evidence="3" type="ORF">GTQ48_03055</name>
</gene>
<keyword evidence="4" id="KW-1185">Reference proteome</keyword>
<dbReference type="GO" id="GO:0006302">
    <property type="term" value="P:double-strand break repair"/>
    <property type="evidence" value="ECO:0007669"/>
    <property type="project" value="InterPro"/>
</dbReference>
<comment type="caution">
    <text evidence="3">The sequence shown here is derived from an EMBL/GenBank/DDBJ whole genome shotgun (WGS) entry which is preliminary data.</text>
</comment>
<dbReference type="Pfam" id="PF13558">
    <property type="entry name" value="SbcC_Walker_B"/>
    <property type="match status" value="1"/>
</dbReference>
<dbReference type="PANTHER" id="PTHR32114:SF2">
    <property type="entry name" value="ABC TRANSPORTER ABCH.3"/>
    <property type="match status" value="1"/>
</dbReference>
<dbReference type="Pfam" id="PF13476">
    <property type="entry name" value="AAA_23"/>
    <property type="match status" value="1"/>
</dbReference>
<protein>
    <submittedName>
        <fullName evidence="3">AAA family ATPase</fullName>
    </submittedName>
</protein>
<feature type="domain" description="Rad50/SbcC-type AAA" evidence="2">
    <location>
        <begin position="6"/>
        <end position="232"/>
    </location>
</feature>
<organism evidence="3 4">
    <name type="scientific">Alteromonas genovensis</name>
    <dbReference type="NCBI Taxonomy" id="471225"/>
    <lineage>
        <taxon>Bacteria</taxon>
        <taxon>Pseudomonadati</taxon>
        <taxon>Pseudomonadota</taxon>
        <taxon>Gammaproteobacteria</taxon>
        <taxon>Alteromonadales</taxon>
        <taxon>Alteromonadaceae</taxon>
        <taxon>Alteromonas/Salinimonas group</taxon>
        <taxon>Alteromonas</taxon>
    </lineage>
</organism>
<dbReference type="InterPro" id="IPR038729">
    <property type="entry name" value="Rad50/SbcC_AAA"/>
</dbReference>
<dbReference type="Gene3D" id="1.10.287.1490">
    <property type="match status" value="1"/>
</dbReference>
<name>A0A6N9TBJ6_9ALTE</name>
<feature type="coiled-coil region" evidence="1">
    <location>
        <begin position="266"/>
        <end position="333"/>
    </location>
</feature>
<sequence length="1258" mass="141184">MKILTLRLKNLNALKGEWKIDFTQSPFVDNGLFAITGPTGAGKTTLLDAICLALYHQTPRLGTISSTANDIMTRGTAECLAEVEFDIKGKAYRAFWSMRRARGKADGNLQSADVELAEVDTGKVLATQVRPKSDEVERLTGLNFARFTKSMMLSQGDFAAFLNANENDRAELLEELTGTEIYGHISQAVHAQFSEAKQKKKDFGLMLEGVTLLSEQETKTLNDELTQTKQHIADLSAELHVLHQQKQWQDAIKENGHAVNEAHHLQKAAQNDADEAKSKLDKLAQSEPAEVLRVPYFKYKSIQDDVTVYEGRLKEKEQQLPHAQAACSEAQQSVAHTEKALKETKTHNIRLEERINNHVLPIDNKIQQTTDTLSELTNTISTLTASLSEKDQEKSQIEKAFSQQRALKEELSSYLQSHRHIGNIAEHISGWSESAISINNERGLINSWVAKRNESAHTFSQLSEKVSQRFDEVSKFTVESERLKEQVESYQHALNLLLNGYEKATLSDEVAVKLKHWDNIIQCDHLQQQYKALTDDVNNIATCDEARENEKATQKAKRDSLVDDYKNTKARLKEIDEIISLNNEVVHLRAQLNDGEACPVCGANEHKVDSVNIDVPATVQKRDALKQQLEDIEQEGTKAKDALAKAEMAIEQALANKSAITKRLEELKVQWQQQQEVISHAIDSAFSEIPIEDNAQFTRFSNAYKARIDSLNRQLKDIERAEQQLTDEKANHHNAQRELSNANGEHQLLLQQQQNVQASTTELEKDIEEKQRALDEKESALIAAIAEVTRANVGISGDNAIEGKDTEVEFTVPEPQDLTQWLKEKADALNVYKAKQHELESLLPSINAFNENLATLTREIATYQQQLKESAEKVKQYEGTLSSLNAKRQEVFPERNIVAVRQTAADNIERIEQQLAEYRAKQQGANNTAARLDAEKEQLIEQLMTKREQLAIARSDFESLLNKSPFESEEAFTQSLLDEETREQLVALKHSVSQKLQHAELLMANAVTQQEKLKANENAERWQQLLEERGPLQVSENIAEKNERKDALLSTQGQIAQQLAANAQAQEKQQKLIEEMASFEAYYDDITYLHSLIGSASGDKFRRFAQGLTLDNLVVLANQQLDKLHGRYQLIRKENEGLGLSVVDTWQGDVLRDTKTLSGGESFLVSLALALSLSDLVSFKTSIDSLFLDEGFGTLDAETLDVALDALDNLNASGKMIGVISHIEAMKERIPTQLKVIKRNGVGLSALEKQYSIPSTLV</sequence>
<dbReference type="SUPFAM" id="SSF52540">
    <property type="entry name" value="P-loop containing nucleoside triphosphate hydrolases"/>
    <property type="match status" value="2"/>
</dbReference>
<evidence type="ECO:0000259" key="2">
    <source>
        <dbReference type="Pfam" id="PF13476"/>
    </source>
</evidence>
<dbReference type="InterPro" id="IPR027417">
    <property type="entry name" value="P-loop_NTPase"/>
</dbReference>
<feature type="coiled-coil region" evidence="1">
    <location>
        <begin position="615"/>
        <end position="670"/>
    </location>
</feature>
<dbReference type="RefSeq" id="WP_163105124.1">
    <property type="nucleotide sequence ID" value="NZ_JAAAWO010000002.1"/>
</dbReference>
<dbReference type="Proteomes" id="UP000471381">
    <property type="component" value="Unassembled WGS sequence"/>
</dbReference>
<keyword evidence="1" id="KW-0175">Coiled coil</keyword>
<feature type="coiled-coil region" evidence="1">
    <location>
        <begin position="701"/>
        <end position="787"/>
    </location>
</feature>
<feature type="coiled-coil region" evidence="1">
    <location>
        <begin position="373"/>
        <end position="410"/>
    </location>
</feature>
<dbReference type="EMBL" id="JAAAWO010000002">
    <property type="protein sequence ID" value="NDW14511.1"/>
    <property type="molecule type" value="Genomic_DNA"/>
</dbReference>
<dbReference type="PANTHER" id="PTHR32114">
    <property type="entry name" value="ABC TRANSPORTER ABCH.3"/>
    <property type="match status" value="1"/>
</dbReference>
<feature type="coiled-coil region" evidence="1">
    <location>
        <begin position="846"/>
        <end position="956"/>
    </location>
</feature>
<dbReference type="Gene3D" id="3.40.50.300">
    <property type="entry name" value="P-loop containing nucleotide triphosphate hydrolases"/>
    <property type="match status" value="2"/>
</dbReference>
<accession>A0A6N9TBJ6</accession>
<evidence type="ECO:0000313" key="4">
    <source>
        <dbReference type="Proteomes" id="UP000471381"/>
    </source>
</evidence>
<evidence type="ECO:0000313" key="3">
    <source>
        <dbReference type="EMBL" id="NDW14511.1"/>
    </source>
</evidence>
<reference evidence="3 4" key="1">
    <citation type="submission" date="2020-01" db="EMBL/GenBank/DDBJ databases">
        <title>Genomes of bacteria type strains.</title>
        <authorList>
            <person name="Chen J."/>
            <person name="Zhu S."/>
            <person name="Yang J."/>
        </authorList>
    </citation>
    <scope>NUCLEOTIDE SEQUENCE [LARGE SCALE GENOMIC DNA]</scope>
    <source>
        <strain evidence="3 4">LMG 24078</strain>
    </source>
</reference>
<proteinExistence type="predicted"/>
<dbReference type="AlphaFoldDB" id="A0A6N9TBJ6"/>
<evidence type="ECO:0000256" key="1">
    <source>
        <dbReference type="SAM" id="Coils"/>
    </source>
</evidence>
<dbReference type="GO" id="GO:0016887">
    <property type="term" value="F:ATP hydrolysis activity"/>
    <property type="evidence" value="ECO:0007669"/>
    <property type="project" value="InterPro"/>
</dbReference>